<dbReference type="InterPro" id="IPR005199">
    <property type="entry name" value="Glyco_hydro_79"/>
</dbReference>
<dbReference type="EMBL" id="JAAVVJ010000008">
    <property type="protein sequence ID" value="KAF7218036.1"/>
    <property type="molecule type" value="Genomic_DNA"/>
</dbReference>
<evidence type="ECO:0000313" key="12">
    <source>
        <dbReference type="EMBL" id="KAF7218036.1"/>
    </source>
</evidence>
<dbReference type="EC" id="3.2.1.166" evidence="10"/>
<accession>A0A8C6NMS3</accession>
<keyword evidence="14" id="KW-1185">Reference proteome</keyword>
<dbReference type="GO" id="GO:0060055">
    <property type="term" value="P:angiogenesis involved in wound healing"/>
    <property type="evidence" value="ECO:0007669"/>
    <property type="project" value="TreeGrafter"/>
</dbReference>
<dbReference type="Pfam" id="PF03662">
    <property type="entry name" value="Glyco_hydro_79n"/>
    <property type="match status" value="1"/>
</dbReference>
<dbReference type="FunFam" id="3.20.20.80:FF:000024">
    <property type="entry name" value="Heparanase 2"/>
    <property type="match status" value="1"/>
</dbReference>
<dbReference type="GO" id="GO:0016020">
    <property type="term" value="C:membrane"/>
    <property type="evidence" value="ECO:0007669"/>
    <property type="project" value="InterPro"/>
</dbReference>
<dbReference type="GO" id="GO:0031012">
    <property type="term" value="C:extracellular matrix"/>
    <property type="evidence" value="ECO:0007669"/>
    <property type="project" value="TreeGrafter"/>
</dbReference>
<protein>
    <recommendedName>
        <fullName evidence="11">Heparanase</fullName>
        <ecNumber evidence="10">3.2.1.166</ecNumber>
    </recommendedName>
</protein>
<gene>
    <name evidence="13" type="primary">HPSE</name>
    <name evidence="12" type="synonym">hpse</name>
    <name evidence="12" type="ORF">G4P62_013920</name>
</gene>
<dbReference type="GO" id="GO:0007160">
    <property type="term" value="P:cell-matrix adhesion"/>
    <property type="evidence" value="ECO:0007669"/>
    <property type="project" value="TreeGrafter"/>
</dbReference>
<name>A0A8C6NMS3_NOTFU</name>
<evidence type="ECO:0000313" key="14">
    <source>
        <dbReference type="Proteomes" id="UP000694548"/>
    </source>
</evidence>
<evidence type="ECO:0000256" key="11">
    <source>
        <dbReference type="ARBA" id="ARBA00040414"/>
    </source>
</evidence>
<dbReference type="InterPro" id="IPR017853">
    <property type="entry name" value="GH"/>
</dbReference>
<evidence type="ECO:0000313" key="13">
    <source>
        <dbReference type="Ensembl" id="ENSNFUP00015012430.1"/>
    </source>
</evidence>
<dbReference type="PANTHER" id="PTHR46145:SF3">
    <property type="entry name" value="HEPARANASE"/>
    <property type="match status" value="1"/>
</dbReference>
<keyword evidence="5" id="KW-0378">Hydrolase</keyword>
<evidence type="ECO:0000256" key="5">
    <source>
        <dbReference type="ARBA" id="ARBA00022801"/>
    </source>
</evidence>
<dbReference type="GO" id="GO:0016798">
    <property type="term" value="F:hydrolase activity, acting on glycosyl bonds"/>
    <property type="evidence" value="ECO:0007669"/>
    <property type="project" value="InterPro"/>
</dbReference>
<evidence type="ECO:0000256" key="1">
    <source>
        <dbReference type="ARBA" id="ARBA00004613"/>
    </source>
</evidence>
<dbReference type="GeneID" id="107390264"/>
<keyword evidence="7" id="KW-1015">Disulfide bond</keyword>
<evidence type="ECO:0000256" key="8">
    <source>
        <dbReference type="ARBA" id="ARBA00023180"/>
    </source>
</evidence>
<keyword evidence="8" id="KW-0325">Glycoprotein</keyword>
<evidence type="ECO:0000256" key="4">
    <source>
        <dbReference type="ARBA" id="ARBA00022729"/>
    </source>
</evidence>
<dbReference type="GeneTree" id="ENSGT00390000004874"/>
<dbReference type="AlphaFoldDB" id="A0A8C6NMS3"/>
<reference evidence="13" key="1">
    <citation type="submission" date="2014-08" db="EMBL/GenBank/DDBJ databases">
        <authorList>
            <person name="Senf B."/>
            <person name="Petzold A."/>
            <person name="Downie B.R."/>
            <person name="Koch P."/>
            <person name="Platzer M."/>
        </authorList>
    </citation>
    <scope>NUCLEOTIDE SEQUENCE [LARGE SCALE GENOMIC DNA]</scope>
    <source>
        <strain evidence="13">GRZ</strain>
    </source>
</reference>
<evidence type="ECO:0000256" key="10">
    <source>
        <dbReference type="ARBA" id="ARBA00039100"/>
    </source>
</evidence>
<comment type="subcellular location">
    <subcellularLocation>
        <location evidence="1">Secreted</location>
    </subcellularLocation>
</comment>
<dbReference type="OMA" id="RMYLHCT"/>
<dbReference type="CTD" id="10855"/>
<keyword evidence="6" id="KW-0130">Cell adhesion</keyword>
<dbReference type="OrthoDB" id="726732at2759"/>
<dbReference type="KEGG" id="nfu:107390264"/>
<keyword evidence="4" id="KW-0732">Signal</keyword>
<comment type="similarity">
    <text evidence="2">Belongs to the glycosyl hydrolase 79 family.</text>
</comment>
<evidence type="ECO:0000256" key="7">
    <source>
        <dbReference type="ARBA" id="ARBA00023157"/>
    </source>
</evidence>
<reference evidence="12" key="2">
    <citation type="submission" date="2020-03" db="EMBL/GenBank/DDBJ databases">
        <title>Intra-Species Differences in Population Size shape Life History and Genome Evolution.</title>
        <authorList>
            <person name="Willemsen D."/>
            <person name="Cui R."/>
            <person name="Valenzano D.R."/>
        </authorList>
    </citation>
    <scope>NUCLEOTIDE SEQUENCE</scope>
    <source>
        <strain evidence="12">GRZ</strain>
        <tissue evidence="12">Whole</tissue>
    </source>
</reference>
<evidence type="ECO:0000256" key="9">
    <source>
        <dbReference type="ARBA" id="ARBA00036917"/>
    </source>
</evidence>
<comment type="catalytic activity">
    <reaction evidence="9">
        <text>endohydrolysis of (1-&gt;4)-beta-D-glycosidic bonds of heparan sulfate chains in heparan sulfate proteoglycan.</text>
        <dbReference type="EC" id="3.2.1.166"/>
    </reaction>
</comment>
<dbReference type="Gene3D" id="3.20.20.80">
    <property type="entry name" value="Glycosidases"/>
    <property type="match status" value="1"/>
</dbReference>
<dbReference type="RefSeq" id="XP_015822366.3">
    <property type="nucleotide sequence ID" value="XM_015966880.3"/>
</dbReference>
<dbReference type="PANTHER" id="PTHR46145">
    <property type="entry name" value="HEPARANASE"/>
    <property type="match status" value="1"/>
</dbReference>
<evidence type="ECO:0000256" key="2">
    <source>
        <dbReference type="ARBA" id="ARBA00009800"/>
    </source>
</evidence>
<keyword evidence="3" id="KW-0964">Secreted</keyword>
<evidence type="ECO:0000256" key="3">
    <source>
        <dbReference type="ARBA" id="ARBA00022525"/>
    </source>
</evidence>
<sequence>MNNIWSTTVTEADDESRLCPASDARWVEPQQRLRQSQLRRDSLEEEAVQEVSAGVMNSVPLLLLSFFCFGTEGSRFRGQPYLNGSSAGGLDQDPDLVLVLELDLSAVFRRVDHRFLSVTIDASLASEERFMLLLRSQKLRTLARALSPAFLRFGGTRQDFMVFSPQRSQQPNAGLTAAESCRSTRLPRWLENQLKEDWTQQQLVLLKEEQQKSFRRVRFTELTVDLLHSFTNCSGLDLIFGLNALLRTADNSWNSSNARLLLQYCESKRYNMSWELGNEPNSFEKKAKVRVDGYQLGLDFVHLRKMMSKSKLYRDGGLYGPDVGQPRDHRVDLLDSFLQSGAKAIDACTWHHYYVNGRDTSLQDFLDPEVLDSLALKTKEVQKTVNSVSPGKGVWLGETSSAFGGGAAGLSDTFVAGFMWLDKLGLGARLGLNVVMRQVLVGSGSYHLVDDDLDPLPDYWLSVLYKKLVGPEVLKIQAVSDMGQSKRVRMYLHCANKKSYSSGAVVLMSMNLNKKAARISVPALVSGSTVDAFVLQSDTVGEEGLHSRFVKLNGVVLKMIDEETLPDLKGVCLPPSKHLLLPAYSLAFFVFLDTQATAC</sequence>
<organism evidence="13 14">
    <name type="scientific">Nothobranchius furzeri</name>
    <name type="common">Turquoise killifish</name>
    <dbReference type="NCBI Taxonomy" id="105023"/>
    <lineage>
        <taxon>Eukaryota</taxon>
        <taxon>Metazoa</taxon>
        <taxon>Chordata</taxon>
        <taxon>Craniata</taxon>
        <taxon>Vertebrata</taxon>
        <taxon>Euteleostomi</taxon>
        <taxon>Actinopterygii</taxon>
        <taxon>Neopterygii</taxon>
        <taxon>Teleostei</taxon>
        <taxon>Neoteleostei</taxon>
        <taxon>Acanthomorphata</taxon>
        <taxon>Ovalentaria</taxon>
        <taxon>Atherinomorphae</taxon>
        <taxon>Cyprinodontiformes</taxon>
        <taxon>Nothobranchiidae</taxon>
        <taxon>Nothobranchius</taxon>
    </lineage>
</organism>
<dbReference type="Ensembl" id="ENSNFUT00015013049.1">
    <property type="protein sequence ID" value="ENSNFUP00015012430.1"/>
    <property type="gene ID" value="ENSNFUG00015006098.1"/>
</dbReference>
<evidence type="ECO:0000256" key="6">
    <source>
        <dbReference type="ARBA" id="ARBA00022889"/>
    </source>
</evidence>
<reference evidence="13" key="3">
    <citation type="submission" date="2025-05" db="UniProtKB">
        <authorList>
            <consortium name="Ensembl"/>
        </authorList>
    </citation>
    <scope>IDENTIFICATION</scope>
</reference>
<dbReference type="GO" id="GO:0005615">
    <property type="term" value="C:extracellular space"/>
    <property type="evidence" value="ECO:0007669"/>
    <property type="project" value="TreeGrafter"/>
</dbReference>
<dbReference type="Proteomes" id="UP000694548">
    <property type="component" value="Chromosome sgr14"/>
</dbReference>
<dbReference type="SUPFAM" id="SSF51445">
    <property type="entry name" value="(Trans)glycosidases"/>
    <property type="match status" value="1"/>
</dbReference>
<dbReference type="Proteomes" id="UP000822369">
    <property type="component" value="Chromosome 8"/>
</dbReference>
<proteinExistence type="inferred from homology"/>